<dbReference type="AlphaFoldDB" id="A0A7C9EIX4"/>
<proteinExistence type="predicted"/>
<organism evidence="1">
    <name type="scientific">Opuntia streptacantha</name>
    <name type="common">Prickly pear cactus</name>
    <name type="synonym">Opuntia cardona</name>
    <dbReference type="NCBI Taxonomy" id="393608"/>
    <lineage>
        <taxon>Eukaryota</taxon>
        <taxon>Viridiplantae</taxon>
        <taxon>Streptophyta</taxon>
        <taxon>Embryophyta</taxon>
        <taxon>Tracheophyta</taxon>
        <taxon>Spermatophyta</taxon>
        <taxon>Magnoliopsida</taxon>
        <taxon>eudicotyledons</taxon>
        <taxon>Gunneridae</taxon>
        <taxon>Pentapetalae</taxon>
        <taxon>Caryophyllales</taxon>
        <taxon>Cactineae</taxon>
        <taxon>Cactaceae</taxon>
        <taxon>Opuntioideae</taxon>
        <taxon>Opuntia</taxon>
    </lineage>
</organism>
<sequence>MVAASASEREASPTFLRISCLKALFSLCLKPSPTSNCTANLATQLANGYFSKYLSLSPLCLPCSLSPTSGSLSPLFSSSSSSHLPTSIKSPPSSDLCMPTNFCINSSLIIASIASFRPKYPISRTQSKARTRIAKSSELRNLIMERISSFDSISSTNGLLIDLIREQSTSRDEMEAIEIRDLIVGPINT</sequence>
<name>A0A7C9EIX4_OPUST</name>
<reference evidence="1" key="2">
    <citation type="submission" date="2020-07" db="EMBL/GenBank/DDBJ databases">
        <authorList>
            <person name="Vera ALvarez R."/>
            <person name="Arias-Moreno D.M."/>
            <person name="Jimenez-Jacinto V."/>
            <person name="Jimenez-Bremont J.F."/>
            <person name="Swaminathan K."/>
            <person name="Moose S.P."/>
            <person name="Guerrero-Gonzalez M.L."/>
            <person name="Marino-Ramirez L."/>
            <person name="Landsman D."/>
            <person name="Rodriguez-Kessler M."/>
            <person name="Delgado-Sanchez P."/>
        </authorList>
    </citation>
    <scope>NUCLEOTIDE SEQUENCE</scope>
    <source>
        <tissue evidence="1">Cladode</tissue>
    </source>
</reference>
<dbReference type="EMBL" id="GISG01242828">
    <property type="protein sequence ID" value="MBA4669240.1"/>
    <property type="molecule type" value="Transcribed_RNA"/>
</dbReference>
<accession>A0A7C9EIX4</accession>
<evidence type="ECO:0000313" key="1">
    <source>
        <dbReference type="EMBL" id="MBA4669240.1"/>
    </source>
</evidence>
<protein>
    <submittedName>
        <fullName evidence="1">Uncharacterized protein</fullName>
    </submittedName>
</protein>
<reference evidence="1" key="1">
    <citation type="journal article" date="2013" name="J. Plant Res.">
        <title>Effect of fungi and light on seed germination of three Opuntia species from semiarid lands of central Mexico.</title>
        <authorList>
            <person name="Delgado-Sanchez P."/>
            <person name="Jimenez-Bremont J.F."/>
            <person name="Guerrero-Gonzalez Mde L."/>
            <person name="Flores J."/>
        </authorList>
    </citation>
    <scope>NUCLEOTIDE SEQUENCE</scope>
    <source>
        <tissue evidence="1">Cladode</tissue>
    </source>
</reference>